<dbReference type="RefSeq" id="WP_307058327.1">
    <property type="nucleotide sequence ID" value="NZ_JAUSUH010000002.1"/>
</dbReference>
<dbReference type="InterPro" id="IPR000868">
    <property type="entry name" value="Isochorismatase-like_dom"/>
</dbReference>
<sequence>MSEKPDVPPIWDAFLTPRDKQVFAASGYGARGGFGKRPALLIIDVNYGFVGDKPEPILESVKRWMNSCGEDGWEAVAAIKKLLVAARAKAIPVIYTSGLRRGDAWDQGAWAYKNSRVNKDYLGKSPATLRSNIIVPDIAPEPQDLIIGKQKPSAFHGTPLLDYLVHLGCDSVLVTGTTTSGCVRATAVDAFSYNYRVSVIADGCADRSQASHAINLCDMNAKYADVVYSPEVIDYIATLPDGLFNLPQGDPNAARIFARDKAAE</sequence>
<comment type="caution">
    <text evidence="3">The sequence shown here is derived from an EMBL/GenBank/DDBJ whole genome shotgun (WGS) entry which is preliminary data.</text>
</comment>
<accession>A0ABU0DE68</accession>
<dbReference type="EMBL" id="JAUSUH010000002">
    <property type="protein sequence ID" value="MDQ0346709.1"/>
    <property type="molecule type" value="Genomic_DNA"/>
</dbReference>
<organism evidence="3 4">
    <name type="scientific">Ancylobacter vacuolatus</name>
    <dbReference type="NCBI Taxonomy" id="223389"/>
    <lineage>
        <taxon>Bacteria</taxon>
        <taxon>Pseudomonadati</taxon>
        <taxon>Pseudomonadota</taxon>
        <taxon>Alphaproteobacteria</taxon>
        <taxon>Hyphomicrobiales</taxon>
        <taxon>Xanthobacteraceae</taxon>
        <taxon>Ancylobacter</taxon>
    </lineage>
</organism>
<evidence type="ECO:0000313" key="3">
    <source>
        <dbReference type="EMBL" id="MDQ0346709.1"/>
    </source>
</evidence>
<keyword evidence="1" id="KW-0378">Hydrolase</keyword>
<dbReference type="Gene3D" id="3.40.50.850">
    <property type="entry name" value="Isochorismatase-like"/>
    <property type="match status" value="1"/>
</dbReference>
<keyword evidence="4" id="KW-1185">Reference proteome</keyword>
<dbReference type="InterPro" id="IPR036380">
    <property type="entry name" value="Isochorismatase-like_sf"/>
</dbReference>
<dbReference type="Proteomes" id="UP001238467">
    <property type="component" value="Unassembled WGS sequence"/>
</dbReference>
<evidence type="ECO:0000256" key="1">
    <source>
        <dbReference type="ARBA" id="ARBA00022801"/>
    </source>
</evidence>
<gene>
    <name evidence="3" type="ORF">J2S76_001126</name>
</gene>
<dbReference type="SUPFAM" id="SSF52499">
    <property type="entry name" value="Isochorismatase-like hydrolases"/>
    <property type="match status" value="1"/>
</dbReference>
<feature type="domain" description="Isochorismatase-like" evidence="2">
    <location>
        <begin position="39"/>
        <end position="227"/>
    </location>
</feature>
<dbReference type="InterPro" id="IPR050272">
    <property type="entry name" value="Isochorismatase-like_hydrls"/>
</dbReference>
<reference evidence="3 4" key="1">
    <citation type="submission" date="2023-07" db="EMBL/GenBank/DDBJ databases">
        <title>Genomic Encyclopedia of Type Strains, Phase IV (KMG-IV): sequencing the most valuable type-strain genomes for metagenomic binning, comparative biology and taxonomic classification.</title>
        <authorList>
            <person name="Goeker M."/>
        </authorList>
    </citation>
    <scope>NUCLEOTIDE SEQUENCE [LARGE SCALE GENOMIC DNA]</scope>
    <source>
        <strain evidence="3 4">DSM 1277</strain>
    </source>
</reference>
<evidence type="ECO:0000259" key="2">
    <source>
        <dbReference type="Pfam" id="PF00857"/>
    </source>
</evidence>
<dbReference type="PANTHER" id="PTHR43540">
    <property type="entry name" value="PEROXYUREIDOACRYLATE/UREIDOACRYLATE AMIDOHYDROLASE-RELATED"/>
    <property type="match status" value="1"/>
</dbReference>
<proteinExistence type="predicted"/>
<name>A0ABU0DE68_9HYPH</name>
<evidence type="ECO:0000313" key="4">
    <source>
        <dbReference type="Proteomes" id="UP001238467"/>
    </source>
</evidence>
<protein>
    <submittedName>
        <fullName evidence="3">Nicotinamidase-related amidase</fullName>
    </submittedName>
</protein>
<dbReference type="Pfam" id="PF00857">
    <property type="entry name" value="Isochorismatase"/>
    <property type="match status" value="1"/>
</dbReference>